<protein>
    <recommendedName>
        <fullName evidence="1">DUF7848 domain-containing protein</fullName>
    </recommendedName>
</protein>
<dbReference type="InterPro" id="IPR057170">
    <property type="entry name" value="DUF7848"/>
</dbReference>
<dbReference type="Proteomes" id="UP000460558">
    <property type="component" value="Unassembled WGS sequence"/>
</dbReference>
<dbReference type="Pfam" id="PF25232">
    <property type="entry name" value="DUF7848"/>
    <property type="match status" value="1"/>
</dbReference>
<sequence length="81" mass="8860">MTGDDEAVMLDSGFLLIRDTAGLILVYEAECLGCPAVSDVAGNGRPVAEWAGVHARESGHFTFQRVRRDLYHATDLRPERG</sequence>
<evidence type="ECO:0000313" key="3">
    <source>
        <dbReference type="Proteomes" id="UP000460558"/>
    </source>
</evidence>
<dbReference type="EMBL" id="VDEQ01000034">
    <property type="protein sequence ID" value="MQS34763.1"/>
    <property type="molecule type" value="Genomic_DNA"/>
</dbReference>
<accession>A0ABW9NN96</accession>
<proteinExistence type="predicted"/>
<evidence type="ECO:0000259" key="1">
    <source>
        <dbReference type="Pfam" id="PF25232"/>
    </source>
</evidence>
<keyword evidence="3" id="KW-1185">Reference proteome</keyword>
<gene>
    <name evidence="2" type="ORF">FFZ77_03750</name>
</gene>
<name>A0ABW9NN96_9ACTN</name>
<reference evidence="2 3" key="1">
    <citation type="submission" date="2019-06" db="EMBL/GenBank/DDBJ databases">
        <title>Comparative genomics and metabolomics analyses of clavulanic acid producing Streptomyces species provides insight into specialized metabolism and evolution of beta-lactam biosynthetic gene clusters.</title>
        <authorList>
            <person name="Moore M.A."/>
            <person name="Cruz-Morales P."/>
            <person name="Barona Gomez F."/>
            <person name="Kapil T."/>
        </authorList>
    </citation>
    <scope>NUCLEOTIDE SEQUENCE [LARGE SCALE GENOMIC DNA]</scope>
    <source>
        <strain evidence="2 3">T-272</strain>
    </source>
</reference>
<dbReference type="RefSeq" id="WP_153480970.1">
    <property type="nucleotide sequence ID" value="NZ_VDEQ01000034.1"/>
</dbReference>
<organism evidence="2 3">
    <name type="scientific">Streptomyces katsurahamanus</name>
    <dbReference type="NCBI Taxonomy" id="2577098"/>
    <lineage>
        <taxon>Bacteria</taxon>
        <taxon>Bacillati</taxon>
        <taxon>Actinomycetota</taxon>
        <taxon>Actinomycetes</taxon>
        <taxon>Kitasatosporales</taxon>
        <taxon>Streptomycetaceae</taxon>
        <taxon>Streptomyces</taxon>
    </lineage>
</organism>
<comment type="caution">
    <text evidence="2">The sequence shown here is derived from an EMBL/GenBank/DDBJ whole genome shotgun (WGS) entry which is preliminary data.</text>
</comment>
<feature type="domain" description="DUF7848" evidence="1">
    <location>
        <begin position="25"/>
        <end position="74"/>
    </location>
</feature>
<evidence type="ECO:0000313" key="2">
    <source>
        <dbReference type="EMBL" id="MQS34763.1"/>
    </source>
</evidence>